<accession>A0A166D4Z2</accession>
<dbReference type="Gene3D" id="3.40.50.720">
    <property type="entry name" value="NAD(P)-binding Rossmann-like Domain"/>
    <property type="match status" value="1"/>
</dbReference>
<dbReference type="EMBL" id="KV417619">
    <property type="protein sequence ID" value="KZP14322.1"/>
    <property type="molecule type" value="Genomic_DNA"/>
</dbReference>
<keyword evidence="3" id="KW-1185">Reference proteome</keyword>
<name>A0A166D4Z2_9AGAM</name>
<dbReference type="InterPro" id="IPR036291">
    <property type="entry name" value="NAD(P)-bd_dom_sf"/>
</dbReference>
<gene>
    <name evidence="2" type="ORF">FIBSPDRAFT_679038</name>
</gene>
<feature type="non-terminal residue" evidence="2">
    <location>
        <position position="164"/>
    </location>
</feature>
<evidence type="ECO:0000313" key="3">
    <source>
        <dbReference type="Proteomes" id="UP000076532"/>
    </source>
</evidence>
<dbReference type="Gene3D" id="3.90.180.10">
    <property type="entry name" value="Medium-chain alcohol dehydrogenases, catalytic domain"/>
    <property type="match status" value="1"/>
</dbReference>
<dbReference type="Proteomes" id="UP000076532">
    <property type="component" value="Unassembled WGS sequence"/>
</dbReference>
<dbReference type="PANTHER" id="PTHR45033:SF3">
    <property type="entry name" value="DEHYDROGENASE, PUTATIVE (AFU_ORTHOLOGUE AFUA_2G13270)-RELATED"/>
    <property type="match status" value="1"/>
</dbReference>
<evidence type="ECO:0000259" key="1">
    <source>
        <dbReference type="Pfam" id="PF00107"/>
    </source>
</evidence>
<dbReference type="OrthoDB" id="3264442at2759"/>
<organism evidence="2 3">
    <name type="scientific">Athelia psychrophila</name>
    <dbReference type="NCBI Taxonomy" id="1759441"/>
    <lineage>
        <taxon>Eukaryota</taxon>
        <taxon>Fungi</taxon>
        <taxon>Dikarya</taxon>
        <taxon>Basidiomycota</taxon>
        <taxon>Agaricomycotina</taxon>
        <taxon>Agaricomycetes</taxon>
        <taxon>Agaricomycetidae</taxon>
        <taxon>Atheliales</taxon>
        <taxon>Atheliaceae</taxon>
        <taxon>Athelia</taxon>
    </lineage>
</organism>
<dbReference type="InterPro" id="IPR013149">
    <property type="entry name" value="ADH-like_C"/>
</dbReference>
<dbReference type="Pfam" id="PF00107">
    <property type="entry name" value="ADH_zinc_N"/>
    <property type="match status" value="1"/>
</dbReference>
<protein>
    <submittedName>
        <fullName evidence="2">NAD(P)-binding protein</fullName>
    </submittedName>
</protein>
<reference evidence="2 3" key="1">
    <citation type="journal article" date="2016" name="Mol. Biol. Evol.">
        <title>Comparative Genomics of Early-Diverging Mushroom-Forming Fungi Provides Insights into the Origins of Lignocellulose Decay Capabilities.</title>
        <authorList>
            <person name="Nagy L.G."/>
            <person name="Riley R."/>
            <person name="Tritt A."/>
            <person name="Adam C."/>
            <person name="Daum C."/>
            <person name="Floudas D."/>
            <person name="Sun H."/>
            <person name="Yadav J.S."/>
            <person name="Pangilinan J."/>
            <person name="Larsson K.H."/>
            <person name="Matsuura K."/>
            <person name="Barry K."/>
            <person name="Labutti K."/>
            <person name="Kuo R."/>
            <person name="Ohm R.A."/>
            <person name="Bhattacharya S.S."/>
            <person name="Shirouzu T."/>
            <person name="Yoshinaga Y."/>
            <person name="Martin F.M."/>
            <person name="Grigoriev I.V."/>
            <person name="Hibbett D.S."/>
        </authorList>
    </citation>
    <scope>NUCLEOTIDE SEQUENCE [LARGE SCALE GENOMIC DNA]</scope>
    <source>
        <strain evidence="2 3">CBS 109695</strain>
    </source>
</reference>
<proteinExistence type="predicted"/>
<dbReference type="SUPFAM" id="SSF51735">
    <property type="entry name" value="NAD(P)-binding Rossmann-fold domains"/>
    <property type="match status" value="1"/>
</dbReference>
<dbReference type="PANTHER" id="PTHR45033">
    <property type="match status" value="1"/>
</dbReference>
<feature type="domain" description="Alcohol dehydrogenase-like C-terminal" evidence="1">
    <location>
        <begin position="2"/>
        <end position="125"/>
    </location>
</feature>
<dbReference type="AlphaFoldDB" id="A0A166D4Z2"/>
<dbReference type="STRING" id="436010.A0A166D4Z2"/>
<feature type="non-terminal residue" evidence="2">
    <location>
        <position position="1"/>
    </location>
</feature>
<sequence>STIQLCIAQGANVYVTTGSADKIKKAVDLGAMGRVNYKDADWPAQLADPLKKDGIDQLDVVIDSAGGLMAQVGKVLKAGGIVVCYGMTAGRQINMTMREVIRNQRLIGSTMGSKADLKDTTAFLEKHRILPAVSHVLYRLEGALGGFETMKQGEGFGKVVVDVS</sequence>
<evidence type="ECO:0000313" key="2">
    <source>
        <dbReference type="EMBL" id="KZP14322.1"/>
    </source>
</evidence>
<dbReference type="InterPro" id="IPR052711">
    <property type="entry name" value="Zinc_ADH-like"/>
</dbReference>